<dbReference type="OrthoDB" id="411584at2759"/>
<dbReference type="InterPro" id="IPR002634">
    <property type="entry name" value="BolA"/>
</dbReference>
<accession>A0A4P9XMK3</accession>
<dbReference type="PIRSF" id="PIRSF003113">
    <property type="entry name" value="BolA"/>
    <property type="match status" value="1"/>
</dbReference>
<dbReference type="SUPFAM" id="SSF82657">
    <property type="entry name" value="BolA-like"/>
    <property type="match status" value="1"/>
</dbReference>
<comment type="similarity">
    <text evidence="1">Belongs to the BolA/IbaG family.</text>
</comment>
<keyword evidence="3" id="KW-1185">Reference proteome</keyword>
<dbReference type="GO" id="GO:0016226">
    <property type="term" value="P:iron-sulfur cluster assembly"/>
    <property type="evidence" value="ECO:0007669"/>
    <property type="project" value="TreeGrafter"/>
</dbReference>
<name>A0A4P9XMK3_9FUNG</name>
<dbReference type="STRING" id="78915.A0A4P9XMK3"/>
<sequence>MLGQLRVAAHATRALYASTPAVLRPFAAAMSTNSATGPLQLRMEEKIRAALEPSELLVKNESHLHRHHAPMQGVTSTETHFRTNALAQSLMQRHRMIYKLLAEEMAAEGGVHALALNTKTPQEYTRV</sequence>
<organism evidence="2 3">
    <name type="scientific">Thamnocephalis sphaerospora</name>
    <dbReference type="NCBI Taxonomy" id="78915"/>
    <lineage>
        <taxon>Eukaryota</taxon>
        <taxon>Fungi</taxon>
        <taxon>Fungi incertae sedis</taxon>
        <taxon>Zoopagomycota</taxon>
        <taxon>Zoopagomycotina</taxon>
        <taxon>Zoopagomycetes</taxon>
        <taxon>Zoopagales</taxon>
        <taxon>Sigmoideomycetaceae</taxon>
        <taxon>Thamnocephalis</taxon>
    </lineage>
</organism>
<evidence type="ECO:0000256" key="1">
    <source>
        <dbReference type="RuleBase" id="RU003860"/>
    </source>
</evidence>
<gene>
    <name evidence="2" type="ORF">THASP1DRAFT_17467</name>
</gene>
<proteinExistence type="inferred from homology"/>
<dbReference type="EMBL" id="KZ992756">
    <property type="protein sequence ID" value="RKP07167.1"/>
    <property type="molecule type" value="Genomic_DNA"/>
</dbReference>
<dbReference type="Pfam" id="PF01722">
    <property type="entry name" value="BolA"/>
    <property type="match status" value="1"/>
</dbReference>
<dbReference type="PANTHER" id="PTHR46230">
    <property type="match status" value="1"/>
</dbReference>
<evidence type="ECO:0000313" key="2">
    <source>
        <dbReference type="EMBL" id="RKP07167.1"/>
    </source>
</evidence>
<dbReference type="PANTHER" id="PTHR46230:SF7">
    <property type="entry name" value="BOLA-LIKE PROTEIN 1"/>
    <property type="match status" value="1"/>
</dbReference>
<reference evidence="3" key="1">
    <citation type="journal article" date="2018" name="Nat. Microbiol.">
        <title>Leveraging single-cell genomics to expand the fungal tree of life.</title>
        <authorList>
            <person name="Ahrendt S.R."/>
            <person name="Quandt C.A."/>
            <person name="Ciobanu D."/>
            <person name="Clum A."/>
            <person name="Salamov A."/>
            <person name="Andreopoulos B."/>
            <person name="Cheng J.F."/>
            <person name="Woyke T."/>
            <person name="Pelin A."/>
            <person name="Henrissat B."/>
            <person name="Reynolds N.K."/>
            <person name="Benny G.L."/>
            <person name="Smith M.E."/>
            <person name="James T.Y."/>
            <person name="Grigoriev I.V."/>
        </authorList>
    </citation>
    <scope>NUCLEOTIDE SEQUENCE [LARGE SCALE GENOMIC DNA]</scope>
    <source>
        <strain evidence="3">RSA 1356</strain>
    </source>
</reference>
<dbReference type="AlphaFoldDB" id="A0A4P9XMK3"/>
<dbReference type="InterPro" id="IPR036065">
    <property type="entry name" value="BolA-like_sf"/>
</dbReference>
<dbReference type="Gene3D" id="3.30.300.90">
    <property type="entry name" value="BolA-like"/>
    <property type="match status" value="1"/>
</dbReference>
<dbReference type="Proteomes" id="UP000271241">
    <property type="component" value="Unassembled WGS sequence"/>
</dbReference>
<protein>
    <submittedName>
        <fullName evidence="2">Bola domain-containing protein</fullName>
    </submittedName>
</protein>
<evidence type="ECO:0000313" key="3">
    <source>
        <dbReference type="Proteomes" id="UP000271241"/>
    </source>
</evidence>